<dbReference type="RefSeq" id="WP_153713975.1">
    <property type="nucleotide sequence ID" value="NZ_CP045871.1"/>
</dbReference>
<reference evidence="2 3" key="1">
    <citation type="submission" date="2019-11" db="EMBL/GenBank/DDBJ databases">
        <authorList>
            <person name="Khan S.A."/>
            <person name="Jeon C.O."/>
            <person name="Chun B.H."/>
        </authorList>
    </citation>
    <scope>NUCLEOTIDE SEQUENCE [LARGE SCALE GENOMIC DNA]</scope>
    <source>
        <strain evidence="2 3">IMCC 1097</strain>
    </source>
</reference>
<dbReference type="PANTHER" id="PTHR40078">
    <property type="entry name" value="INTEGRAL MEMBRANE PROTEIN-RELATED"/>
    <property type="match status" value="1"/>
</dbReference>
<keyword evidence="1" id="KW-0812">Transmembrane</keyword>
<name>A0A5Q2QDN3_9GAMM</name>
<dbReference type="PANTHER" id="PTHR40078:SF1">
    <property type="entry name" value="INTEGRAL MEMBRANE PROTEIN"/>
    <property type="match status" value="1"/>
</dbReference>
<dbReference type="OrthoDB" id="154912at2"/>
<keyword evidence="1" id="KW-1133">Transmembrane helix</keyword>
<feature type="transmembrane region" description="Helical" evidence="1">
    <location>
        <begin position="97"/>
        <end position="116"/>
    </location>
</feature>
<organism evidence="2 3">
    <name type="scientific">Litorivicinus lipolyticus</name>
    <dbReference type="NCBI Taxonomy" id="418701"/>
    <lineage>
        <taxon>Bacteria</taxon>
        <taxon>Pseudomonadati</taxon>
        <taxon>Pseudomonadota</taxon>
        <taxon>Gammaproteobacteria</taxon>
        <taxon>Oceanospirillales</taxon>
        <taxon>Litorivicinaceae</taxon>
        <taxon>Litorivicinus</taxon>
    </lineage>
</organism>
<dbReference type="Proteomes" id="UP000388235">
    <property type="component" value="Chromosome"/>
</dbReference>
<evidence type="ECO:0000313" key="3">
    <source>
        <dbReference type="Proteomes" id="UP000388235"/>
    </source>
</evidence>
<feature type="transmembrane region" description="Helical" evidence="1">
    <location>
        <begin position="192"/>
        <end position="213"/>
    </location>
</feature>
<keyword evidence="3" id="KW-1185">Reference proteome</keyword>
<feature type="transmembrane region" description="Helical" evidence="1">
    <location>
        <begin position="169"/>
        <end position="186"/>
    </location>
</feature>
<evidence type="ECO:0000256" key="1">
    <source>
        <dbReference type="SAM" id="Phobius"/>
    </source>
</evidence>
<evidence type="ECO:0008006" key="4">
    <source>
        <dbReference type="Google" id="ProtNLM"/>
    </source>
</evidence>
<dbReference type="InterPro" id="IPR038750">
    <property type="entry name" value="YczE/YyaS-like"/>
</dbReference>
<sequence>MFSFLKVKAVPTLFWSSPTVFTVRPPLLSLVFLVIGLTLFGLGEAMLVAAGIGVSPWTVFAQGVMLQTGWSLGLATLVISFSVIACWWPLKQVPGIGTIANALIIAAVLEFVLPWLPHADSFASQLGYSIAGILVTGFGGAVYLIANLGPGPRDGLMTGLQRITARPIAQVRGALEIAVVVIGFALGGTAGLGTLLFAFGIGPAVALGLYGCARLTGYRGVL</sequence>
<feature type="transmembrane region" description="Helical" evidence="1">
    <location>
        <begin position="27"/>
        <end position="50"/>
    </location>
</feature>
<keyword evidence="1" id="KW-0472">Membrane</keyword>
<dbReference type="EMBL" id="CP045871">
    <property type="protein sequence ID" value="QGG80471.1"/>
    <property type="molecule type" value="Genomic_DNA"/>
</dbReference>
<dbReference type="AlphaFoldDB" id="A0A5Q2QDN3"/>
<protein>
    <recommendedName>
        <fullName evidence="4">YitT family protein</fullName>
    </recommendedName>
</protein>
<dbReference type="KEGG" id="llp:GH975_07740"/>
<accession>A0A5Q2QDN3</accession>
<evidence type="ECO:0000313" key="2">
    <source>
        <dbReference type="EMBL" id="QGG80471.1"/>
    </source>
</evidence>
<gene>
    <name evidence="2" type="ORF">GH975_07740</name>
</gene>
<proteinExistence type="predicted"/>
<feature type="transmembrane region" description="Helical" evidence="1">
    <location>
        <begin position="128"/>
        <end position="148"/>
    </location>
</feature>
<feature type="transmembrane region" description="Helical" evidence="1">
    <location>
        <begin position="70"/>
        <end position="90"/>
    </location>
</feature>
<dbReference type="Pfam" id="PF19700">
    <property type="entry name" value="DUF6198"/>
    <property type="match status" value="1"/>
</dbReference>